<dbReference type="PANTHER" id="PTHR15710">
    <property type="entry name" value="E3 UBIQUITIN-PROTEIN LIGASE PRAJA"/>
    <property type="match status" value="1"/>
</dbReference>
<dbReference type="eggNOG" id="KOG0800">
    <property type="taxonomic scope" value="Eukaryota"/>
</dbReference>
<dbReference type="GO" id="GO:0005737">
    <property type="term" value="C:cytoplasm"/>
    <property type="evidence" value="ECO:0007669"/>
    <property type="project" value="TreeGrafter"/>
</dbReference>
<dbReference type="InterPro" id="IPR013083">
    <property type="entry name" value="Znf_RING/FYVE/PHD"/>
</dbReference>
<evidence type="ECO:0000256" key="5">
    <source>
        <dbReference type="ARBA" id="ARBA00022833"/>
    </source>
</evidence>
<dbReference type="Gene3D" id="3.30.40.10">
    <property type="entry name" value="Zinc/RING finger domain, C3HC4 (zinc finger)"/>
    <property type="match status" value="1"/>
</dbReference>
<evidence type="ECO:0000259" key="7">
    <source>
        <dbReference type="PROSITE" id="PS50089"/>
    </source>
</evidence>
<evidence type="ECO:0000256" key="3">
    <source>
        <dbReference type="ARBA" id="ARBA00022723"/>
    </source>
</evidence>
<organism evidence="8 9">
    <name type="scientific">Cucumis melo</name>
    <name type="common">Muskmelon</name>
    <dbReference type="NCBI Taxonomy" id="3656"/>
    <lineage>
        <taxon>Eukaryota</taxon>
        <taxon>Viridiplantae</taxon>
        <taxon>Streptophyta</taxon>
        <taxon>Embryophyta</taxon>
        <taxon>Tracheophyta</taxon>
        <taxon>Spermatophyta</taxon>
        <taxon>Magnoliopsida</taxon>
        <taxon>eudicotyledons</taxon>
        <taxon>Gunneridae</taxon>
        <taxon>Pentapetalae</taxon>
        <taxon>rosids</taxon>
        <taxon>fabids</taxon>
        <taxon>Cucurbitales</taxon>
        <taxon>Cucurbitaceae</taxon>
        <taxon>Benincaseae</taxon>
        <taxon>Cucumis</taxon>
    </lineage>
</organism>
<keyword evidence="4 6" id="KW-0863">Zinc-finger</keyword>
<dbReference type="Proteomes" id="UP001652600">
    <property type="component" value="Chromosome 12"/>
</dbReference>
<dbReference type="Pfam" id="PF13639">
    <property type="entry name" value="zf-RING_2"/>
    <property type="match status" value="1"/>
</dbReference>
<evidence type="ECO:0000256" key="4">
    <source>
        <dbReference type="ARBA" id="ARBA00022771"/>
    </source>
</evidence>
<protein>
    <recommendedName>
        <fullName evidence="2">RING-type E3 ubiquitin transferase</fullName>
        <ecNumber evidence="2">2.3.2.27</ecNumber>
    </recommendedName>
</protein>
<accession>A0A1S3BES6</accession>
<reference evidence="9" key="1">
    <citation type="submission" date="2025-08" db="UniProtKB">
        <authorList>
            <consortium name="RefSeq"/>
        </authorList>
    </citation>
    <scope>IDENTIFICATION</scope>
    <source>
        <tissue evidence="9">Stem</tissue>
    </source>
</reference>
<dbReference type="SUPFAM" id="SSF57850">
    <property type="entry name" value="RING/U-box"/>
    <property type="match status" value="1"/>
</dbReference>
<keyword evidence="5" id="KW-0862">Zinc</keyword>
<dbReference type="PANTHER" id="PTHR15710:SF202">
    <property type="entry name" value="RING-TYPE E3 UBIQUITIN TRANSFERASE"/>
    <property type="match status" value="1"/>
</dbReference>
<gene>
    <name evidence="9" type="primary">LOC103488881</name>
</gene>
<comment type="catalytic activity">
    <reaction evidence="1">
        <text>S-ubiquitinyl-[E2 ubiquitin-conjugating enzyme]-L-cysteine + [acceptor protein]-L-lysine = [E2 ubiquitin-conjugating enzyme]-L-cysteine + N(6)-ubiquitinyl-[acceptor protein]-L-lysine.</text>
        <dbReference type="EC" id="2.3.2.27"/>
    </reaction>
</comment>
<keyword evidence="8" id="KW-1185">Reference proteome</keyword>
<dbReference type="EC" id="2.3.2.27" evidence="2"/>
<evidence type="ECO:0000313" key="8">
    <source>
        <dbReference type="Proteomes" id="UP001652600"/>
    </source>
</evidence>
<dbReference type="GeneID" id="103488881"/>
<dbReference type="InterPro" id="IPR001841">
    <property type="entry name" value="Znf_RING"/>
</dbReference>
<evidence type="ECO:0000256" key="1">
    <source>
        <dbReference type="ARBA" id="ARBA00000900"/>
    </source>
</evidence>
<sequence length="219" mass="24630">MEAQQIITLRTNTKRKIESRGMNRLLEEEAVDEILSFASDFPSHEDEAVDLLLDVITTELTSNRARVIDMDLVHWAVTLLRAANNASADSTPQDANFESDILETRESIVDLTDSNVTDLLDDDDVDIWMHVRQLSLDDLIRHASFPFGASKSAIQALPDVFPADDFSSSWACAVCMDDEIDAKDGAKQLPCEHIFHTHCIISWLELHNSCPLCRYKLPT</sequence>
<evidence type="ECO:0000256" key="2">
    <source>
        <dbReference type="ARBA" id="ARBA00012483"/>
    </source>
</evidence>
<evidence type="ECO:0000256" key="6">
    <source>
        <dbReference type="PROSITE-ProRule" id="PRU00175"/>
    </source>
</evidence>
<keyword evidence="3" id="KW-0479">Metal-binding</keyword>
<dbReference type="GO" id="GO:0061630">
    <property type="term" value="F:ubiquitin protein ligase activity"/>
    <property type="evidence" value="ECO:0007669"/>
    <property type="project" value="UniProtKB-EC"/>
</dbReference>
<feature type="domain" description="RING-type" evidence="7">
    <location>
        <begin position="172"/>
        <end position="214"/>
    </location>
</feature>
<proteinExistence type="predicted"/>
<dbReference type="PROSITE" id="PS50089">
    <property type="entry name" value="ZF_RING_2"/>
    <property type="match status" value="1"/>
</dbReference>
<evidence type="ECO:0000313" key="9">
    <source>
        <dbReference type="RefSeq" id="XP_008446033.2"/>
    </source>
</evidence>
<dbReference type="GO" id="GO:0008270">
    <property type="term" value="F:zinc ion binding"/>
    <property type="evidence" value="ECO:0007669"/>
    <property type="project" value="UniProtKB-KW"/>
</dbReference>
<dbReference type="GO" id="GO:0016567">
    <property type="term" value="P:protein ubiquitination"/>
    <property type="evidence" value="ECO:0007669"/>
    <property type="project" value="TreeGrafter"/>
</dbReference>
<dbReference type="KEGG" id="cmo:103488881"/>
<dbReference type="AlphaFoldDB" id="A0A1S3BES6"/>
<dbReference type="SMART" id="SM00184">
    <property type="entry name" value="RING"/>
    <property type="match status" value="1"/>
</dbReference>
<dbReference type="InParanoid" id="A0A1S3BES6"/>
<name>A0A1S3BES6_CUCME</name>
<dbReference type="RefSeq" id="XP_008446033.2">
    <property type="nucleotide sequence ID" value="XM_008447811.3"/>
</dbReference>